<dbReference type="CDD" id="cd09272">
    <property type="entry name" value="RNase_HI_RT_Ty1"/>
    <property type="match status" value="1"/>
</dbReference>
<gene>
    <name evidence="3" type="ORF">MA16_Dca022091</name>
</gene>
<evidence type="ECO:0000313" key="4">
    <source>
        <dbReference type="Proteomes" id="UP000233837"/>
    </source>
</evidence>
<dbReference type="Pfam" id="PF07727">
    <property type="entry name" value="RVT_2"/>
    <property type="match status" value="1"/>
</dbReference>
<keyword evidence="4" id="KW-1185">Reference proteome</keyword>
<proteinExistence type="predicted"/>
<dbReference type="InterPro" id="IPR043128">
    <property type="entry name" value="Rev_trsase/Diguanyl_cyclase"/>
</dbReference>
<dbReference type="EMBL" id="KZ502759">
    <property type="protein sequence ID" value="PKU73279.1"/>
    <property type="molecule type" value="Genomic_DNA"/>
</dbReference>
<evidence type="ECO:0000313" key="3">
    <source>
        <dbReference type="EMBL" id="PKU73279.1"/>
    </source>
</evidence>
<name>A0A2I0WC85_9ASPA</name>
<dbReference type="Proteomes" id="UP000233837">
    <property type="component" value="Unassembled WGS sequence"/>
</dbReference>
<dbReference type="InterPro" id="IPR013103">
    <property type="entry name" value="RVT_2"/>
</dbReference>
<feature type="compositionally biased region" description="Polar residues" evidence="1">
    <location>
        <begin position="48"/>
        <end position="59"/>
    </location>
</feature>
<feature type="region of interest" description="Disordered" evidence="1">
    <location>
        <begin position="33"/>
        <end position="66"/>
    </location>
</feature>
<dbReference type="SUPFAM" id="SSF56672">
    <property type="entry name" value="DNA/RNA polymerases"/>
    <property type="match status" value="1"/>
</dbReference>
<reference evidence="3 4" key="2">
    <citation type="journal article" date="2017" name="Nature">
        <title>The Apostasia genome and the evolution of orchids.</title>
        <authorList>
            <person name="Zhang G.Q."/>
            <person name="Liu K.W."/>
            <person name="Li Z."/>
            <person name="Lohaus R."/>
            <person name="Hsiao Y.Y."/>
            <person name="Niu S.C."/>
            <person name="Wang J.Y."/>
            <person name="Lin Y.C."/>
            <person name="Xu Q."/>
            <person name="Chen L.J."/>
            <person name="Yoshida K."/>
            <person name="Fujiwara S."/>
            <person name="Wang Z.W."/>
            <person name="Zhang Y.Q."/>
            <person name="Mitsuda N."/>
            <person name="Wang M."/>
            <person name="Liu G.H."/>
            <person name="Pecoraro L."/>
            <person name="Huang H.X."/>
            <person name="Xiao X.J."/>
            <person name="Lin M."/>
            <person name="Wu X.Y."/>
            <person name="Wu W.L."/>
            <person name="Chen Y.Y."/>
            <person name="Chang S.B."/>
            <person name="Sakamoto S."/>
            <person name="Ohme-Takagi M."/>
            <person name="Yagi M."/>
            <person name="Zeng S.J."/>
            <person name="Shen C.Y."/>
            <person name="Yeh C.M."/>
            <person name="Luo Y.B."/>
            <person name="Tsai W.C."/>
            <person name="Van de Peer Y."/>
            <person name="Liu Z.J."/>
        </authorList>
    </citation>
    <scope>NUCLEOTIDE SEQUENCE [LARGE SCALE GENOMIC DNA]</scope>
    <source>
        <tissue evidence="3">The whole plant</tissue>
    </source>
</reference>
<dbReference type="PANTHER" id="PTHR11439">
    <property type="entry name" value="GAG-POL-RELATED RETROTRANSPOSON"/>
    <property type="match status" value="1"/>
</dbReference>
<feature type="domain" description="Reverse transcriptase Ty1/copia-type" evidence="2">
    <location>
        <begin position="128"/>
        <end position="368"/>
    </location>
</feature>
<evidence type="ECO:0000259" key="2">
    <source>
        <dbReference type="Pfam" id="PF07727"/>
    </source>
</evidence>
<feature type="compositionally biased region" description="Low complexity" evidence="1">
    <location>
        <begin position="33"/>
        <end position="47"/>
    </location>
</feature>
<organism evidence="3 4">
    <name type="scientific">Dendrobium catenatum</name>
    <dbReference type="NCBI Taxonomy" id="906689"/>
    <lineage>
        <taxon>Eukaryota</taxon>
        <taxon>Viridiplantae</taxon>
        <taxon>Streptophyta</taxon>
        <taxon>Embryophyta</taxon>
        <taxon>Tracheophyta</taxon>
        <taxon>Spermatophyta</taxon>
        <taxon>Magnoliopsida</taxon>
        <taxon>Liliopsida</taxon>
        <taxon>Asparagales</taxon>
        <taxon>Orchidaceae</taxon>
        <taxon>Epidendroideae</taxon>
        <taxon>Malaxideae</taxon>
        <taxon>Dendrobiinae</taxon>
        <taxon>Dendrobium</taxon>
    </lineage>
</organism>
<dbReference type="PANTHER" id="PTHR11439:SF524">
    <property type="entry name" value="RNA-DIRECTED DNA POLYMERASE, PROTEIN KINASE RLK-PELLE-DLSV FAMILY"/>
    <property type="match status" value="1"/>
</dbReference>
<protein>
    <submittedName>
        <fullName evidence="3">Retrovirus-related Pol polyprotein from transposon TNT 1-94</fullName>
    </submittedName>
</protein>
<evidence type="ECO:0000256" key="1">
    <source>
        <dbReference type="SAM" id="MobiDB-lite"/>
    </source>
</evidence>
<reference evidence="3 4" key="1">
    <citation type="journal article" date="2016" name="Sci. Rep.">
        <title>The Dendrobium catenatum Lindl. genome sequence provides insights into polysaccharide synthase, floral development and adaptive evolution.</title>
        <authorList>
            <person name="Zhang G.Q."/>
            <person name="Xu Q."/>
            <person name="Bian C."/>
            <person name="Tsai W.C."/>
            <person name="Yeh C.M."/>
            <person name="Liu K.W."/>
            <person name="Yoshida K."/>
            <person name="Zhang L.S."/>
            <person name="Chang S.B."/>
            <person name="Chen F."/>
            <person name="Shi Y."/>
            <person name="Su Y.Y."/>
            <person name="Zhang Y.Q."/>
            <person name="Chen L.J."/>
            <person name="Yin Y."/>
            <person name="Lin M."/>
            <person name="Huang H."/>
            <person name="Deng H."/>
            <person name="Wang Z.W."/>
            <person name="Zhu S.L."/>
            <person name="Zhao X."/>
            <person name="Deng C."/>
            <person name="Niu S.C."/>
            <person name="Huang J."/>
            <person name="Wang M."/>
            <person name="Liu G.H."/>
            <person name="Yang H.J."/>
            <person name="Xiao X.J."/>
            <person name="Hsiao Y.Y."/>
            <person name="Wu W.L."/>
            <person name="Chen Y.Y."/>
            <person name="Mitsuda N."/>
            <person name="Ohme-Takagi M."/>
            <person name="Luo Y.B."/>
            <person name="Van de Peer Y."/>
            <person name="Liu Z.J."/>
        </authorList>
    </citation>
    <scope>NUCLEOTIDE SEQUENCE [LARGE SCALE GENOMIC DNA]</scope>
    <source>
        <tissue evidence="3">The whole plant</tissue>
    </source>
</reference>
<sequence>MQPNNVQPSVSSLSTDLPPLLLVPTSSIAVKPKPITPPVTTTEPHVPASNSPSPIQTMPSAPVPTKSVPIRHKMQTRFQTGNLKPKTIFNLTHQINEPDPTSYTQAIKTAHWRMAMSKEFQALQSQGTWELVPSQPHQHVLGCKWMYRTKFNSNGTVSRYKARLVALGYNHEYGIDYTDTFSPVAKIPTFRVLIVLALHHQWPIHQLDVSNAFLHGTLTEEVFMKQPPGFTDTNHPTHVCKLKKALYGLKQAPRQWFQTLTGFLHQCEFTTSHSDPSLLIYKKDHSKIYVLIYVDDIILTGNNVSSINQLLDKLHQRFNMRNLGSLTQFLGLTAEATPSGLLLHQSRYATEILDRAGMLNCKAVTSPITVKPLTETNSAIFSNPTLYRQLVGALQYLTLTRPDLTFAVNKACQYMHQPTDSHFDALKRILRYIRGTTQVGITLSGSSLTLRAYSDSDWAGDQHDRKSTTGYCNFLGDTLISWSVKKQSTIARSSTEAEYRAIASATTEIIWLRRLLQELDIPQNVPTILYCDNTSAIALANNPVYHARTKHIEIDCHFIRECIKNQSIQVHHISSKDQLADLFTKALPISRFKFLTSKLITHTDSLACQGILESQHPETSKARKDDS</sequence>
<dbReference type="Gene3D" id="3.30.70.270">
    <property type="match status" value="1"/>
</dbReference>
<accession>A0A2I0WC85</accession>
<dbReference type="AlphaFoldDB" id="A0A2I0WC85"/>
<dbReference type="InterPro" id="IPR043502">
    <property type="entry name" value="DNA/RNA_pol_sf"/>
</dbReference>